<dbReference type="OrthoDB" id="9761733at2"/>
<feature type="binding site" evidence="8">
    <location>
        <begin position="71"/>
        <end position="78"/>
    </location>
    <ligand>
        <name>ATP</name>
        <dbReference type="ChEBI" id="CHEBI:30616"/>
    </ligand>
</feature>
<dbReference type="HAMAP" id="MF_01543">
    <property type="entry name" value="FTHFS"/>
    <property type="match status" value="1"/>
</dbReference>
<dbReference type="Gene3D" id="3.10.410.10">
    <property type="entry name" value="Formyltetrahydrofolate synthetase, domain 3"/>
    <property type="match status" value="1"/>
</dbReference>
<comment type="similarity">
    <text evidence="7 8">Belongs to the formate--tetrahydrofolate ligase family.</text>
</comment>
<dbReference type="FunFam" id="3.30.1510.10:FF:000001">
    <property type="entry name" value="Formate--tetrahydrofolate ligase"/>
    <property type="match status" value="1"/>
</dbReference>
<dbReference type="EC" id="6.3.4.3" evidence="8"/>
<evidence type="ECO:0000256" key="3">
    <source>
        <dbReference type="ARBA" id="ARBA00022598"/>
    </source>
</evidence>
<comment type="catalytic activity">
    <reaction evidence="6 8">
        <text>(6S)-5,6,7,8-tetrahydrofolate + formate + ATP = (6R)-10-formyltetrahydrofolate + ADP + phosphate</text>
        <dbReference type="Rhea" id="RHEA:20221"/>
        <dbReference type="ChEBI" id="CHEBI:15740"/>
        <dbReference type="ChEBI" id="CHEBI:30616"/>
        <dbReference type="ChEBI" id="CHEBI:43474"/>
        <dbReference type="ChEBI" id="CHEBI:57453"/>
        <dbReference type="ChEBI" id="CHEBI:195366"/>
        <dbReference type="ChEBI" id="CHEBI:456216"/>
        <dbReference type="EC" id="6.3.4.3"/>
    </reaction>
</comment>
<evidence type="ECO:0000256" key="5">
    <source>
        <dbReference type="ARBA" id="ARBA00022840"/>
    </source>
</evidence>
<dbReference type="NCBIfam" id="NF010030">
    <property type="entry name" value="PRK13505.1"/>
    <property type="match status" value="1"/>
</dbReference>
<sequence length="561" mass="60165">MTTKKTVPSDIEIAQQSSMQPIELIANGIGLKNDDIEQYGKYKAKISFEAIERVKTAQNGKLILVTAINPTAAGEGKSTVTVGLGDALRKLGKNAIIAMREPSLGPVMGVKGGAAGGGYAQVLPMEEINLHFTGDIHAITSANNALSALIDNHIHQGNELNIDPRRLIWKRVMDINDRALRNIVVGLGGPVQGVPREDGFDITVASEIMAVLCLSSDLNDLKTRLSRIVVGYTYGKEPVTVGDLGVGGALTLLLKDALKPNLVQTIEQTPALVHGGPFANIAHGCNSAMATKTALKLADYVVTEAGFGADLGAEKFLNIKSKVIDKSPDAVVIVATIRALKMHGGQEKGSLINEDLEALENGLENLKKHIETIQSFKLPFVIAINRFYTDTQKEIELLENWCNMHQAPYGLTEVWEKGGDGGKELAGEVLKAIEGGHSFTPLYSYEATISEKINAIAKGVYGANGAVFSSKAEKQMQQFEQLGWGKLPICMAKTQYSLSDDATLLGRPENFTIQIRELIPKLGAGFIVALTGEVMTMPGLPKKPAALKMDVNSKGKAEGLF</sequence>
<dbReference type="EMBL" id="PREZ01000002">
    <property type="protein sequence ID" value="PPA71209.1"/>
    <property type="molecule type" value="Genomic_DNA"/>
</dbReference>
<dbReference type="PROSITE" id="PS00722">
    <property type="entry name" value="FTHFS_2"/>
    <property type="match status" value="1"/>
</dbReference>
<keyword evidence="4 8" id="KW-0547">Nucleotide-binding</keyword>
<dbReference type="InterPro" id="IPR000559">
    <property type="entry name" value="Formate_THF_ligase"/>
</dbReference>
<dbReference type="UniPathway" id="UPA00193"/>
<dbReference type="InterPro" id="IPR020628">
    <property type="entry name" value="Formate_THF_ligase_CS"/>
</dbReference>
<dbReference type="FunFam" id="3.10.410.10:FF:000001">
    <property type="entry name" value="Putative formate--tetrahydrofolate ligase"/>
    <property type="match status" value="1"/>
</dbReference>
<evidence type="ECO:0000256" key="8">
    <source>
        <dbReference type="HAMAP-Rule" id="MF_01543"/>
    </source>
</evidence>
<organism evidence="9 10">
    <name type="scientific">Jeotgalibacillus proteolyticus</name>
    <dbReference type="NCBI Taxonomy" id="2082395"/>
    <lineage>
        <taxon>Bacteria</taxon>
        <taxon>Bacillati</taxon>
        <taxon>Bacillota</taxon>
        <taxon>Bacilli</taxon>
        <taxon>Bacillales</taxon>
        <taxon>Caryophanaceae</taxon>
        <taxon>Jeotgalibacillus</taxon>
    </lineage>
</organism>
<keyword evidence="2 8" id="KW-0554">One-carbon metabolism</keyword>
<dbReference type="AlphaFoldDB" id="A0A2S5GDZ3"/>
<evidence type="ECO:0000256" key="6">
    <source>
        <dbReference type="ARBA" id="ARBA00049033"/>
    </source>
</evidence>
<keyword evidence="5 8" id="KW-0067">ATP-binding</keyword>
<dbReference type="InterPro" id="IPR027417">
    <property type="entry name" value="P-loop_NTPase"/>
</dbReference>
<dbReference type="Proteomes" id="UP000239047">
    <property type="component" value="Unassembled WGS sequence"/>
</dbReference>
<dbReference type="GO" id="GO:0035999">
    <property type="term" value="P:tetrahydrofolate interconversion"/>
    <property type="evidence" value="ECO:0007669"/>
    <property type="project" value="UniProtKB-UniRule"/>
</dbReference>
<dbReference type="GO" id="GO:0005524">
    <property type="term" value="F:ATP binding"/>
    <property type="evidence" value="ECO:0007669"/>
    <property type="project" value="UniProtKB-UniRule"/>
</dbReference>
<evidence type="ECO:0000256" key="4">
    <source>
        <dbReference type="ARBA" id="ARBA00022741"/>
    </source>
</evidence>
<evidence type="ECO:0000256" key="1">
    <source>
        <dbReference type="ARBA" id="ARBA00004777"/>
    </source>
</evidence>
<dbReference type="SUPFAM" id="SSF52540">
    <property type="entry name" value="P-loop containing nucleoside triphosphate hydrolases"/>
    <property type="match status" value="1"/>
</dbReference>
<dbReference type="RefSeq" id="WP_104056700.1">
    <property type="nucleotide sequence ID" value="NZ_PREZ01000002.1"/>
</dbReference>
<protein>
    <recommendedName>
        <fullName evidence="8">Formate--tetrahydrofolate ligase</fullName>
        <ecNumber evidence="8">6.3.4.3</ecNumber>
    </recommendedName>
    <alternativeName>
        <fullName evidence="8">Formyltetrahydrofolate synthetase</fullName>
        <shortName evidence="8">FHS</shortName>
        <shortName evidence="8">FTHFS</shortName>
    </alternativeName>
</protein>
<name>A0A2S5GDZ3_9BACL</name>
<gene>
    <name evidence="8" type="primary">fhs</name>
    <name evidence="9" type="ORF">C4B60_03845</name>
</gene>
<accession>A0A2S5GDZ3</accession>
<comment type="pathway">
    <text evidence="1 8">One-carbon metabolism; tetrahydrofolate interconversion.</text>
</comment>
<dbReference type="GO" id="GO:0004329">
    <property type="term" value="F:formate-tetrahydrofolate ligase activity"/>
    <property type="evidence" value="ECO:0007669"/>
    <property type="project" value="UniProtKB-UniRule"/>
</dbReference>
<dbReference type="PROSITE" id="PS00721">
    <property type="entry name" value="FTHFS_1"/>
    <property type="match status" value="1"/>
</dbReference>
<keyword evidence="3 8" id="KW-0436">Ligase</keyword>
<evidence type="ECO:0000256" key="7">
    <source>
        <dbReference type="ARBA" id="ARBA00061363"/>
    </source>
</evidence>
<dbReference type="Pfam" id="PF01268">
    <property type="entry name" value="FTHFS"/>
    <property type="match status" value="1"/>
</dbReference>
<dbReference type="CDD" id="cd00477">
    <property type="entry name" value="FTHFS"/>
    <property type="match status" value="1"/>
</dbReference>
<evidence type="ECO:0000256" key="2">
    <source>
        <dbReference type="ARBA" id="ARBA00022563"/>
    </source>
</evidence>
<keyword evidence="10" id="KW-1185">Reference proteome</keyword>
<comment type="caution">
    <text evidence="9">The sequence shown here is derived from an EMBL/GenBank/DDBJ whole genome shotgun (WGS) entry which is preliminary data.</text>
</comment>
<proteinExistence type="inferred from homology"/>
<dbReference type="Gene3D" id="3.40.50.300">
    <property type="entry name" value="P-loop containing nucleotide triphosphate hydrolases"/>
    <property type="match status" value="1"/>
</dbReference>
<evidence type="ECO:0000313" key="10">
    <source>
        <dbReference type="Proteomes" id="UP000239047"/>
    </source>
</evidence>
<dbReference type="Gene3D" id="3.30.1510.10">
    <property type="entry name" value="Domain 2, N(10)-formyltetrahydrofolate synthetase"/>
    <property type="match status" value="1"/>
</dbReference>
<reference evidence="9 10" key="1">
    <citation type="submission" date="2018-02" db="EMBL/GenBank/DDBJ databases">
        <title>Jeotgalibacillus proteolyticum sp. nov. a protease producing bacterium isolated from ocean sediments of Laizhou Bay.</title>
        <authorList>
            <person name="Li Y."/>
        </authorList>
    </citation>
    <scope>NUCLEOTIDE SEQUENCE [LARGE SCALE GENOMIC DNA]</scope>
    <source>
        <strain evidence="9 10">22-7</strain>
    </source>
</reference>
<evidence type="ECO:0000313" key="9">
    <source>
        <dbReference type="EMBL" id="PPA71209.1"/>
    </source>
</evidence>